<proteinExistence type="predicted"/>
<sequence length="394" mass="47495">IVTRQPAAQMQRLNRAEIITVTVGHNTMRDTATYIKLILILIFPIEIFGQSDYSELWRFLDLKGNNISEVTSAEFEMKKNGRLKDSTMIYQYKIDTFQNKLYGVYRQEWMTTHGKLKNPYHWQYIEQFHDSHGRLIKDVIRPREIVPEKEYGSTDIDSSWTIQIYEYDKYGKRILEVYQNISKSYSVSKYTKDTFFYQSGEIQKYETVYNQDGKPVERYHFRSSDSLRYKNVEWIYNEKGLLTTWISYTRTGEFHTKRFYSYNENDKLVKQIDSTGWYINDKPTVQKIIDYEYLADGTYKEIHQMNLFREIPDKWSITYNSEDQPIKNEDLINSSYTVYEYLENDSRKEITYNADDQKILERIWEYNNIGFLIAEYFINHGLPKYSKVTKYYYK</sequence>
<accession>A0ABW3Y549</accession>
<gene>
    <name evidence="1" type="ORF">ACFQ39_15115</name>
</gene>
<feature type="non-terminal residue" evidence="1">
    <location>
        <position position="1"/>
    </location>
</feature>
<dbReference type="EMBL" id="JBHTMY010000006">
    <property type="protein sequence ID" value="MFD1316956.1"/>
    <property type="molecule type" value="Genomic_DNA"/>
</dbReference>
<evidence type="ECO:0000313" key="2">
    <source>
        <dbReference type="Proteomes" id="UP001597201"/>
    </source>
</evidence>
<dbReference type="RefSeq" id="WP_377180519.1">
    <property type="nucleotide sequence ID" value="NZ_JBHTMY010000006.1"/>
</dbReference>
<keyword evidence="2" id="KW-1185">Reference proteome</keyword>
<comment type="caution">
    <text evidence="1">The sequence shown here is derived from an EMBL/GenBank/DDBJ whole genome shotgun (WGS) entry which is preliminary data.</text>
</comment>
<protein>
    <recommendedName>
        <fullName evidence="3">RHS repeat protein</fullName>
    </recommendedName>
</protein>
<dbReference type="Proteomes" id="UP001597201">
    <property type="component" value="Unassembled WGS sequence"/>
</dbReference>
<reference evidence="2" key="1">
    <citation type="journal article" date="2019" name="Int. J. Syst. Evol. Microbiol.">
        <title>The Global Catalogue of Microorganisms (GCM) 10K type strain sequencing project: providing services to taxonomists for standard genome sequencing and annotation.</title>
        <authorList>
            <consortium name="The Broad Institute Genomics Platform"/>
            <consortium name="The Broad Institute Genome Sequencing Center for Infectious Disease"/>
            <person name="Wu L."/>
            <person name="Ma J."/>
        </authorList>
    </citation>
    <scope>NUCLEOTIDE SEQUENCE [LARGE SCALE GENOMIC DNA]</scope>
    <source>
        <strain evidence="2">CCUG 61485</strain>
    </source>
</reference>
<evidence type="ECO:0000313" key="1">
    <source>
        <dbReference type="EMBL" id="MFD1316956.1"/>
    </source>
</evidence>
<evidence type="ECO:0008006" key="3">
    <source>
        <dbReference type="Google" id="ProtNLM"/>
    </source>
</evidence>
<organism evidence="1 2">
    <name type="scientific">Namhaeicola litoreus</name>
    <dbReference type="NCBI Taxonomy" id="1052145"/>
    <lineage>
        <taxon>Bacteria</taxon>
        <taxon>Pseudomonadati</taxon>
        <taxon>Bacteroidota</taxon>
        <taxon>Flavobacteriia</taxon>
        <taxon>Flavobacteriales</taxon>
        <taxon>Flavobacteriaceae</taxon>
        <taxon>Namhaeicola</taxon>
    </lineage>
</organism>
<name>A0ABW3Y549_9FLAO</name>